<dbReference type="AlphaFoldDB" id="A0A6S7JD80"/>
<name>A0A6S7JD80_PARCT</name>
<dbReference type="EMBL" id="CACRXK020015768">
    <property type="protein sequence ID" value="CAB4028847.1"/>
    <property type="molecule type" value="Genomic_DNA"/>
</dbReference>
<dbReference type="SUPFAM" id="SSF50249">
    <property type="entry name" value="Nucleic acid-binding proteins"/>
    <property type="match status" value="1"/>
</dbReference>
<dbReference type="OrthoDB" id="5989292at2759"/>
<comment type="caution">
    <text evidence="1">The sequence shown here is derived from an EMBL/GenBank/DDBJ whole genome shotgun (WGS) entry which is preliminary data.</text>
</comment>
<evidence type="ECO:0000313" key="1">
    <source>
        <dbReference type="EMBL" id="CAB4028847.1"/>
    </source>
</evidence>
<dbReference type="Gene3D" id="2.40.50.140">
    <property type="entry name" value="Nucleic acid-binding proteins"/>
    <property type="match status" value="1"/>
</dbReference>
<protein>
    <submittedName>
        <fullName evidence="1">Uncharacterized protein</fullName>
    </submittedName>
</protein>
<organism evidence="1 2">
    <name type="scientific">Paramuricea clavata</name>
    <name type="common">Red gorgonian</name>
    <name type="synonym">Violescent sea-whip</name>
    <dbReference type="NCBI Taxonomy" id="317549"/>
    <lineage>
        <taxon>Eukaryota</taxon>
        <taxon>Metazoa</taxon>
        <taxon>Cnidaria</taxon>
        <taxon>Anthozoa</taxon>
        <taxon>Octocorallia</taxon>
        <taxon>Malacalcyonacea</taxon>
        <taxon>Plexauridae</taxon>
        <taxon>Paramuricea</taxon>
    </lineage>
</organism>
<reference evidence="1" key="1">
    <citation type="submission" date="2020-04" db="EMBL/GenBank/DDBJ databases">
        <authorList>
            <person name="Alioto T."/>
            <person name="Alioto T."/>
            <person name="Gomez Garrido J."/>
        </authorList>
    </citation>
    <scope>NUCLEOTIDE SEQUENCE</scope>
    <source>
        <strain evidence="1">A484AB</strain>
    </source>
</reference>
<evidence type="ECO:0000313" key="2">
    <source>
        <dbReference type="Proteomes" id="UP001152795"/>
    </source>
</evidence>
<dbReference type="InterPro" id="IPR012340">
    <property type="entry name" value="NA-bd_OB-fold"/>
</dbReference>
<dbReference type="Proteomes" id="UP001152795">
    <property type="component" value="Unassembled WGS sequence"/>
</dbReference>
<proteinExistence type="predicted"/>
<gene>
    <name evidence="1" type="ORF">PACLA_8A028888</name>
</gene>
<keyword evidence="2" id="KW-1185">Reference proteome</keyword>
<sequence>MASSSSSGNYSNDLSTYKDVQGYVHSVSDVKVPANSKSSRYFDFKMQQGDEETRVVCFNAEYQGQLRQKEQSKSPCRLTNEASDLQVTTIKEVLENKINGNIVTLKARMVTKSNVQTVFSRNMQKDLRKCDVVIADESGTISVTIWEDVIDQVQPDCSYHFQSWKVSFFNNKYHNATKDTKIGACDSVDLCPDAIEIARKLNVSESVDNLVDVSGNIVGIDVDRYYMCINCKGRVEDLPNQTILKCLKCRLSIKKSAISCNTSDPAEQHW</sequence>
<accession>A0A6S7JD80</accession>